<keyword evidence="2" id="KW-0012">Acyltransferase</keyword>
<keyword evidence="2" id="KW-0808">Transferase</keyword>
<proteinExistence type="predicted"/>
<evidence type="ECO:0000313" key="3">
    <source>
        <dbReference type="Proteomes" id="UP000190080"/>
    </source>
</evidence>
<evidence type="ECO:0000259" key="1">
    <source>
        <dbReference type="PROSITE" id="PS51186"/>
    </source>
</evidence>
<dbReference type="Pfam" id="PF00583">
    <property type="entry name" value="Acetyltransf_1"/>
    <property type="match status" value="1"/>
</dbReference>
<dbReference type="Gene3D" id="3.40.630.30">
    <property type="match status" value="1"/>
</dbReference>
<dbReference type="InterPro" id="IPR000182">
    <property type="entry name" value="GNAT_dom"/>
</dbReference>
<keyword evidence="3" id="KW-1185">Reference proteome</keyword>
<organism evidence="2 3">
    <name type="scientific">Clostridium oryzae</name>
    <dbReference type="NCBI Taxonomy" id="1450648"/>
    <lineage>
        <taxon>Bacteria</taxon>
        <taxon>Bacillati</taxon>
        <taxon>Bacillota</taxon>
        <taxon>Clostridia</taxon>
        <taxon>Eubacteriales</taxon>
        <taxon>Clostridiaceae</taxon>
        <taxon>Clostridium</taxon>
    </lineage>
</organism>
<accession>A0A1V4IWK1</accession>
<dbReference type="InterPro" id="IPR022525">
    <property type="entry name" value="GNAT_AblB"/>
</dbReference>
<name>A0A1V4IWK1_9CLOT</name>
<dbReference type="GO" id="GO:0008080">
    <property type="term" value="F:N-acetyltransferase activity"/>
    <property type="evidence" value="ECO:0007669"/>
    <property type="project" value="InterPro"/>
</dbReference>
<feature type="domain" description="N-acetyltransferase" evidence="1">
    <location>
        <begin position="133"/>
        <end position="287"/>
    </location>
</feature>
<dbReference type="Proteomes" id="UP000190080">
    <property type="component" value="Unassembled WGS sequence"/>
</dbReference>
<dbReference type="STRING" id="1450648.CLORY_06220"/>
<dbReference type="InterPro" id="IPR016181">
    <property type="entry name" value="Acyl_CoA_acyltransferase"/>
</dbReference>
<evidence type="ECO:0000313" key="2">
    <source>
        <dbReference type="EMBL" id="OPJ64428.1"/>
    </source>
</evidence>
<dbReference type="SUPFAM" id="SSF55729">
    <property type="entry name" value="Acyl-CoA N-acyltransferases (Nat)"/>
    <property type="match status" value="1"/>
</dbReference>
<dbReference type="OrthoDB" id="9790652at2"/>
<dbReference type="CDD" id="cd04301">
    <property type="entry name" value="NAT_SF"/>
    <property type="match status" value="1"/>
</dbReference>
<dbReference type="AlphaFoldDB" id="A0A1V4IWK1"/>
<gene>
    <name evidence="2" type="primary">yodP</name>
    <name evidence="2" type="ORF">CLORY_06220</name>
</gene>
<reference evidence="2 3" key="1">
    <citation type="submission" date="2017-03" db="EMBL/GenBank/DDBJ databases">
        <title>Genome sequence of Clostridium oryzae DSM 28571.</title>
        <authorList>
            <person name="Poehlein A."/>
            <person name="Daniel R."/>
        </authorList>
    </citation>
    <scope>NUCLEOTIDE SEQUENCE [LARGE SCALE GENOMIC DNA]</scope>
    <source>
        <strain evidence="2 3">DSM 28571</strain>
    </source>
</reference>
<comment type="caution">
    <text evidence="2">The sequence shown here is derived from an EMBL/GenBank/DDBJ whole genome shotgun (WGS) entry which is preliminary data.</text>
</comment>
<dbReference type="PROSITE" id="PS51186">
    <property type="entry name" value="GNAT"/>
    <property type="match status" value="1"/>
</dbReference>
<dbReference type="EMBL" id="MZGV01000004">
    <property type="protein sequence ID" value="OPJ64428.1"/>
    <property type="molecule type" value="Genomic_DNA"/>
</dbReference>
<protein>
    <submittedName>
        <fullName evidence="2">N-acetyltransferase YodP</fullName>
        <ecNumber evidence="2">2.3.1.-</ecNumber>
    </submittedName>
</protein>
<dbReference type="EC" id="2.3.1.-" evidence="2"/>
<sequence length="287" mass="33520">MTLQSCNLSNNYFTKIDHTKIYVDYTNKLVRILDLDNISILNIKRIIHFSSKQHLGKIICNCDGETSIFFRDAKFKLEGTIEGYFKGKDAFCMSYFIHKEREICNDHVRKDSLLRRSVNVKNAYTHSIYNSKYCIRNANEDDIDEMAELFSKTFSTYPYPIYDKEYLRRTINKQVLYKIAVYDKKVIGIASAIMDKNNLNAEIADCATYPLYRCKGILSNIVYSLEEDLKNKGFITLFSLSRATNISMNIVLSKYNYKFGGRLINNCNICGTFEDMNIWFKDIRNIM</sequence>
<dbReference type="NCBIfam" id="TIGR03827">
    <property type="entry name" value="GNAT_ablB"/>
    <property type="match status" value="1"/>
</dbReference>
<dbReference type="RefSeq" id="WP_079422075.1">
    <property type="nucleotide sequence ID" value="NZ_MZGV01000004.1"/>
</dbReference>